<dbReference type="SMART" id="SM00267">
    <property type="entry name" value="GGDEF"/>
    <property type="match status" value="1"/>
</dbReference>
<comment type="subcellular location">
    <subcellularLocation>
        <location evidence="2">Cell inner membrane</location>
    </subcellularLocation>
    <subcellularLocation>
        <location evidence="3">Cell membrane</location>
        <topology evidence="3">Multi-pass membrane protein</topology>
    </subcellularLocation>
</comment>
<keyword evidence="5" id="KW-1003">Cell membrane</keyword>
<evidence type="ECO:0000256" key="6">
    <source>
        <dbReference type="ARBA" id="ARBA00022692"/>
    </source>
</evidence>
<dbReference type="InterPro" id="IPR033479">
    <property type="entry name" value="dCache_1"/>
</dbReference>
<reference evidence="12 13" key="1">
    <citation type="journal article" date="2011" name="J. Bacteriol.">
        <title>Draft genome sequence of the polycyclic aromatic hydrocarbon-degrading, genetically engineered bioluminescent bioreporter Pseudomonas fluorescens HK44.</title>
        <authorList>
            <person name="Chauhan A."/>
            <person name="Layton A.C."/>
            <person name="Williams D.E."/>
            <person name="Smartt A.E."/>
            <person name="Ripp S."/>
            <person name="Karpinets T.V."/>
            <person name="Brown S.D."/>
            <person name="Sayler G.S."/>
        </authorList>
    </citation>
    <scope>NUCLEOTIDE SEQUENCE [LARGE SCALE GENOMIC DNA]</scope>
    <source>
        <strain evidence="12 13">HK44</strain>
    </source>
</reference>
<keyword evidence="7 10" id="KW-1133">Transmembrane helix</keyword>
<dbReference type="eggNOG" id="COG3706">
    <property type="taxonomic scope" value="Bacteria"/>
</dbReference>
<dbReference type="EMBL" id="AFOY02000026">
    <property type="protein sequence ID" value="EXF91328.1"/>
    <property type="molecule type" value="Genomic_DNA"/>
</dbReference>
<organism evidence="12 13">
    <name type="scientific">Pseudomonas fluorescens HK44</name>
    <dbReference type="NCBI Taxonomy" id="1042209"/>
    <lineage>
        <taxon>Bacteria</taxon>
        <taxon>Pseudomonadati</taxon>
        <taxon>Pseudomonadota</taxon>
        <taxon>Gammaproteobacteria</taxon>
        <taxon>Pseudomonadales</taxon>
        <taxon>Pseudomonadaceae</taxon>
        <taxon>Pseudomonas</taxon>
    </lineage>
</organism>
<feature type="transmembrane region" description="Helical" evidence="10">
    <location>
        <begin position="20"/>
        <end position="41"/>
    </location>
</feature>
<dbReference type="PANTHER" id="PTHR45138">
    <property type="entry name" value="REGULATORY COMPONENTS OF SENSORY TRANSDUCTION SYSTEM"/>
    <property type="match status" value="1"/>
</dbReference>
<comment type="cofactor">
    <cofactor evidence="1">
        <name>Mg(2+)</name>
        <dbReference type="ChEBI" id="CHEBI:18420"/>
    </cofactor>
</comment>
<evidence type="ECO:0000256" key="7">
    <source>
        <dbReference type="ARBA" id="ARBA00022989"/>
    </source>
</evidence>
<dbReference type="InterPro" id="IPR029787">
    <property type="entry name" value="Nucleotide_cyclase"/>
</dbReference>
<dbReference type="GO" id="GO:0052621">
    <property type="term" value="F:diguanylate cyclase activity"/>
    <property type="evidence" value="ECO:0007669"/>
    <property type="project" value="UniProtKB-EC"/>
</dbReference>
<dbReference type="Gene3D" id="3.30.70.270">
    <property type="match status" value="1"/>
</dbReference>
<evidence type="ECO:0000256" key="8">
    <source>
        <dbReference type="ARBA" id="ARBA00023136"/>
    </source>
</evidence>
<dbReference type="CDD" id="cd12914">
    <property type="entry name" value="PDC1_DGC_like"/>
    <property type="match status" value="1"/>
</dbReference>
<feature type="domain" description="GGDEF" evidence="11">
    <location>
        <begin position="368"/>
        <end position="502"/>
    </location>
</feature>
<evidence type="ECO:0000313" key="13">
    <source>
        <dbReference type="Proteomes" id="UP000022611"/>
    </source>
</evidence>
<evidence type="ECO:0000256" key="4">
    <source>
        <dbReference type="ARBA" id="ARBA00012528"/>
    </source>
</evidence>
<sequence length="502" mass="55330">MSANRTHHSITGSTRRPELLLVLGSSLTVVAIIAIVTFLLIREHANAMQAATRGATNIVQLIDADVLRNVELYDLSLQGLIAAAQRDDLQKVSAQIRHLVLFDRASSVRFKGDVLLLDKQGKVIADSSLIQPKPGNFADRDYFQAHVSNSDTGMFISRPFKPRCDCADSDQWRISFSRRISSPTGEFLGVAVASMRLAYFDELFSSLNIGTDSTLNVLDKDGILLAQKPMLTDDSIGKNFGNRPNVIRIMREGIGHFSSVSSMDHQDRLYTFSRVGNLPLTVIVALSMDEVFASWKRTAYVISGATGVLCIGLMWLTLLLCREFRLRHHAEQEMAQQAAIDALTGVANRRTLDQALNREWSRAQRSGKPLSVLMIDADHFKSFNDRHGHQGGDEALRVLARVISENIRRPSDLAARYGGEEFSVVLAETDSAGALRIAEKIRAAIEQLPPFEGDEGPITVSIGLSTSTGQPGESLENLMYAADKALYQAKHRGRNRVVSAQE</sequence>
<evidence type="ECO:0000313" key="12">
    <source>
        <dbReference type="EMBL" id="EXF91328.1"/>
    </source>
</evidence>
<comment type="caution">
    <text evidence="12">The sequence shown here is derived from an EMBL/GenBank/DDBJ whole genome shotgun (WGS) entry which is preliminary data.</text>
</comment>
<evidence type="ECO:0000256" key="9">
    <source>
        <dbReference type="ARBA" id="ARBA00034247"/>
    </source>
</evidence>
<evidence type="ECO:0000256" key="3">
    <source>
        <dbReference type="ARBA" id="ARBA00004651"/>
    </source>
</evidence>
<dbReference type="Pfam" id="PF00990">
    <property type="entry name" value="GGDEF"/>
    <property type="match status" value="1"/>
</dbReference>
<name>A0A010SJF8_PSEFL</name>
<dbReference type="GO" id="GO:0005886">
    <property type="term" value="C:plasma membrane"/>
    <property type="evidence" value="ECO:0007669"/>
    <property type="project" value="UniProtKB-SubCell"/>
</dbReference>
<dbReference type="RefSeq" id="WP_019693550.1">
    <property type="nucleotide sequence ID" value="NZ_AFOY02000026.1"/>
</dbReference>
<comment type="catalytic activity">
    <reaction evidence="9">
        <text>2 GTP = 3',3'-c-di-GMP + 2 diphosphate</text>
        <dbReference type="Rhea" id="RHEA:24898"/>
        <dbReference type="ChEBI" id="CHEBI:33019"/>
        <dbReference type="ChEBI" id="CHEBI:37565"/>
        <dbReference type="ChEBI" id="CHEBI:58805"/>
        <dbReference type="EC" id="2.7.7.65"/>
    </reaction>
</comment>
<keyword evidence="8 10" id="KW-0472">Membrane</keyword>
<dbReference type="InterPro" id="IPR000160">
    <property type="entry name" value="GGDEF_dom"/>
</dbReference>
<dbReference type="NCBIfam" id="TIGR00254">
    <property type="entry name" value="GGDEF"/>
    <property type="match status" value="1"/>
</dbReference>
<dbReference type="InterPro" id="IPR043128">
    <property type="entry name" value="Rev_trsase/Diguanyl_cyclase"/>
</dbReference>
<dbReference type="PROSITE" id="PS50887">
    <property type="entry name" value="GGDEF"/>
    <property type="match status" value="1"/>
</dbReference>
<keyword evidence="6 10" id="KW-0812">Transmembrane</keyword>
<dbReference type="CDD" id="cd01949">
    <property type="entry name" value="GGDEF"/>
    <property type="match status" value="1"/>
</dbReference>
<evidence type="ECO:0000256" key="5">
    <source>
        <dbReference type="ARBA" id="ARBA00022475"/>
    </source>
</evidence>
<dbReference type="PATRIC" id="fig|1042209.11.peg.5856"/>
<proteinExistence type="predicted"/>
<dbReference type="HOGENOM" id="CLU_000445_134_3_6"/>
<dbReference type="OrthoDB" id="9812260at2"/>
<dbReference type="GO" id="GO:1902201">
    <property type="term" value="P:negative regulation of bacterial-type flagellum-dependent cell motility"/>
    <property type="evidence" value="ECO:0007669"/>
    <property type="project" value="TreeGrafter"/>
</dbReference>
<gene>
    <name evidence="12" type="ORF">HK44_018445</name>
</gene>
<evidence type="ECO:0000256" key="1">
    <source>
        <dbReference type="ARBA" id="ARBA00001946"/>
    </source>
</evidence>
<protein>
    <recommendedName>
        <fullName evidence="4">diguanylate cyclase</fullName>
        <ecNumber evidence="4">2.7.7.65</ecNumber>
    </recommendedName>
</protein>
<dbReference type="InterPro" id="IPR050469">
    <property type="entry name" value="Diguanylate_Cyclase"/>
</dbReference>
<dbReference type="Proteomes" id="UP000022611">
    <property type="component" value="Unassembled WGS sequence"/>
</dbReference>
<dbReference type="PANTHER" id="PTHR45138:SF9">
    <property type="entry name" value="DIGUANYLATE CYCLASE DGCM-RELATED"/>
    <property type="match status" value="1"/>
</dbReference>
<evidence type="ECO:0000256" key="2">
    <source>
        <dbReference type="ARBA" id="ARBA00004533"/>
    </source>
</evidence>
<accession>A0A010SJF8</accession>
<dbReference type="CDD" id="cd12915">
    <property type="entry name" value="PDC2_DGC_like"/>
    <property type="match status" value="1"/>
</dbReference>
<feature type="transmembrane region" description="Helical" evidence="10">
    <location>
        <begin position="300"/>
        <end position="321"/>
    </location>
</feature>
<dbReference type="SUPFAM" id="SSF55073">
    <property type="entry name" value="Nucleotide cyclase"/>
    <property type="match status" value="1"/>
</dbReference>
<evidence type="ECO:0000259" key="11">
    <source>
        <dbReference type="PROSITE" id="PS50887"/>
    </source>
</evidence>
<evidence type="ECO:0000256" key="10">
    <source>
        <dbReference type="SAM" id="Phobius"/>
    </source>
</evidence>
<dbReference type="FunFam" id="3.30.70.270:FF:000001">
    <property type="entry name" value="Diguanylate cyclase domain protein"/>
    <property type="match status" value="1"/>
</dbReference>
<dbReference type="GO" id="GO:0043709">
    <property type="term" value="P:cell adhesion involved in single-species biofilm formation"/>
    <property type="evidence" value="ECO:0007669"/>
    <property type="project" value="TreeGrafter"/>
</dbReference>
<dbReference type="EC" id="2.7.7.65" evidence="4"/>
<dbReference type="Gene3D" id="3.30.450.20">
    <property type="entry name" value="PAS domain"/>
    <property type="match status" value="2"/>
</dbReference>
<dbReference type="Pfam" id="PF02743">
    <property type="entry name" value="dCache_1"/>
    <property type="match status" value="1"/>
</dbReference>
<dbReference type="AlphaFoldDB" id="A0A010SJF8"/>